<dbReference type="AlphaFoldDB" id="A0A375IUB5"/>
<protein>
    <submittedName>
        <fullName evidence="2">Uncharacterized protein</fullName>
    </submittedName>
</protein>
<evidence type="ECO:0000256" key="1">
    <source>
        <dbReference type="SAM" id="MobiDB-lite"/>
    </source>
</evidence>
<dbReference type="Proteomes" id="UP000255505">
    <property type="component" value="Plasmid III"/>
</dbReference>
<gene>
    <name evidence="2" type="ORF">CT19425_P30068</name>
</gene>
<accession>A0A375IUB5</accession>
<proteinExistence type="predicted"/>
<geneLocation type="plasmid" evidence="2">
    <name>III</name>
</geneLocation>
<evidence type="ECO:0000313" key="3">
    <source>
        <dbReference type="Proteomes" id="UP000255505"/>
    </source>
</evidence>
<evidence type="ECO:0000313" key="2">
    <source>
        <dbReference type="EMBL" id="SPK77219.1"/>
    </source>
</evidence>
<reference evidence="2 3" key="1">
    <citation type="submission" date="2018-01" db="EMBL/GenBank/DDBJ databases">
        <authorList>
            <person name="Gaut B.S."/>
            <person name="Morton B.R."/>
            <person name="Clegg M.T."/>
            <person name="Duvall M.R."/>
        </authorList>
    </citation>
    <scope>NUCLEOTIDE SEQUENCE [LARGE SCALE GENOMIC DNA]</scope>
    <source>
        <strain evidence="2">Cupriavidus taiwanensis LMG 19425</strain>
        <plasmid evidence="3">Plasmid iii</plasmid>
    </source>
</reference>
<name>A0A375IUB5_9BURK</name>
<organism evidence="2 3">
    <name type="scientific">Cupriavidus taiwanensis</name>
    <dbReference type="NCBI Taxonomy" id="164546"/>
    <lineage>
        <taxon>Bacteria</taxon>
        <taxon>Pseudomonadati</taxon>
        <taxon>Pseudomonadota</taxon>
        <taxon>Betaproteobacteria</taxon>
        <taxon>Burkholderiales</taxon>
        <taxon>Burkholderiaceae</taxon>
        <taxon>Cupriavidus</taxon>
    </lineage>
</organism>
<feature type="region of interest" description="Disordered" evidence="1">
    <location>
        <begin position="1"/>
        <end position="23"/>
    </location>
</feature>
<keyword evidence="2" id="KW-0614">Plasmid</keyword>
<sequence length="75" mass="7393">MLRSAPATAATPAAGGLLPQRRGADLGQAGGDAVVAQAGGQCGAERGVFQSRIAPWRLVLPASTAGRSVTGPALR</sequence>
<dbReference type="EMBL" id="LT991978">
    <property type="protein sequence ID" value="SPK77219.1"/>
    <property type="molecule type" value="Genomic_DNA"/>
</dbReference>